<feature type="compositionally biased region" description="Polar residues" evidence="1">
    <location>
        <begin position="245"/>
        <end position="279"/>
    </location>
</feature>
<accession>A0A9W9W1T2</accession>
<evidence type="ECO:0000256" key="1">
    <source>
        <dbReference type="SAM" id="MobiDB-lite"/>
    </source>
</evidence>
<dbReference type="AlphaFoldDB" id="A0A9W9W1T2"/>
<feature type="region of interest" description="Disordered" evidence="1">
    <location>
        <begin position="62"/>
        <end position="84"/>
    </location>
</feature>
<feature type="compositionally biased region" description="Polar residues" evidence="1">
    <location>
        <begin position="70"/>
        <end position="80"/>
    </location>
</feature>
<dbReference type="GeneID" id="81368718"/>
<reference evidence="2" key="2">
    <citation type="journal article" date="2023" name="IMA Fungus">
        <title>Comparative genomic study of the Penicillium genus elucidates a diverse pangenome and 15 lateral gene transfer events.</title>
        <authorList>
            <person name="Petersen C."/>
            <person name="Sorensen T."/>
            <person name="Nielsen M.R."/>
            <person name="Sondergaard T.E."/>
            <person name="Sorensen J.L."/>
            <person name="Fitzpatrick D.A."/>
            <person name="Frisvad J.C."/>
            <person name="Nielsen K.L."/>
        </authorList>
    </citation>
    <scope>NUCLEOTIDE SEQUENCE</scope>
    <source>
        <strain evidence="2">IBT 29677</strain>
    </source>
</reference>
<keyword evidence="3" id="KW-1185">Reference proteome</keyword>
<name>A0A9W9W1T2_9EURO</name>
<reference evidence="2" key="1">
    <citation type="submission" date="2022-12" db="EMBL/GenBank/DDBJ databases">
        <authorList>
            <person name="Petersen C."/>
        </authorList>
    </citation>
    <scope>NUCLEOTIDE SEQUENCE</scope>
    <source>
        <strain evidence="2">IBT 29677</strain>
    </source>
</reference>
<feature type="compositionally biased region" description="Polar residues" evidence="1">
    <location>
        <begin position="17"/>
        <end position="28"/>
    </location>
</feature>
<dbReference type="OrthoDB" id="5426563at2759"/>
<protein>
    <submittedName>
        <fullName evidence="2">Uncharacterized protein</fullName>
    </submittedName>
</protein>
<sequence>MNWTGGQLRRHSDRKGTLSQTQRQNFAKSRQRANDRGSRQPVSFPGFLNLRDELTVDEGTELVEERQDDSSPPLNTPLHNSSKHRFLQNPDWAAVSLSRPLSIKFAPVEEVERFGKRRRLNDADRQRLSTAYGRPIPALFHSRRKAQRLSSERDVYSSGQIQIQIDGQPTGLHLQSNIISEITPSHHSSESIMLGQSISAPPHSSAHTHQQVKVKSPWQGLDGLRSSLDYPANASRASRAPLDNPRNNHTTRCNIHDQNAGSTQRNRQTLTPPGATNPSLPRPFTIDGQVLTKQRGLDSYSDTDQHDISRSLSLVSTLIAFPLNETQHASSWRPEPRLIDTPLTNHPSHDTDFSGLPEAKGVRVFGQLVRLNTDAGISTF</sequence>
<proteinExistence type="predicted"/>
<evidence type="ECO:0000313" key="2">
    <source>
        <dbReference type="EMBL" id="KAJ5396988.1"/>
    </source>
</evidence>
<organism evidence="2 3">
    <name type="scientific">Penicillium cosmopolitanum</name>
    <dbReference type="NCBI Taxonomy" id="1131564"/>
    <lineage>
        <taxon>Eukaryota</taxon>
        <taxon>Fungi</taxon>
        <taxon>Dikarya</taxon>
        <taxon>Ascomycota</taxon>
        <taxon>Pezizomycotina</taxon>
        <taxon>Eurotiomycetes</taxon>
        <taxon>Eurotiomycetidae</taxon>
        <taxon>Eurotiales</taxon>
        <taxon>Aspergillaceae</taxon>
        <taxon>Penicillium</taxon>
    </lineage>
</organism>
<dbReference type="Proteomes" id="UP001147747">
    <property type="component" value="Unassembled WGS sequence"/>
</dbReference>
<evidence type="ECO:0000313" key="3">
    <source>
        <dbReference type="Proteomes" id="UP001147747"/>
    </source>
</evidence>
<dbReference type="EMBL" id="JAPZBU010000006">
    <property type="protein sequence ID" value="KAJ5396988.1"/>
    <property type="molecule type" value="Genomic_DNA"/>
</dbReference>
<comment type="caution">
    <text evidence="2">The sequence shown here is derived from an EMBL/GenBank/DDBJ whole genome shotgun (WGS) entry which is preliminary data.</text>
</comment>
<feature type="region of interest" description="Disordered" evidence="1">
    <location>
        <begin position="225"/>
        <end position="285"/>
    </location>
</feature>
<dbReference type="RefSeq" id="XP_056489040.1">
    <property type="nucleotide sequence ID" value="XM_056629738.1"/>
</dbReference>
<feature type="region of interest" description="Disordered" evidence="1">
    <location>
        <begin position="1"/>
        <end position="45"/>
    </location>
</feature>
<gene>
    <name evidence="2" type="ORF">N7509_005101</name>
</gene>